<dbReference type="Proteomes" id="UP000541444">
    <property type="component" value="Unassembled WGS sequence"/>
</dbReference>
<gene>
    <name evidence="3" type="ORF">GIB67_036217</name>
</gene>
<feature type="compositionally biased region" description="Basic and acidic residues" evidence="1">
    <location>
        <begin position="41"/>
        <end position="51"/>
    </location>
</feature>
<feature type="domain" description="Aminotransferase-like plant mobile" evidence="2">
    <location>
        <begin position="268"/>
        <end position="414"/>
    </location>
</feature>
<dbReference type="Pfam" id="PF10536">
    <property type="entry name" value="PMD"/>
    <property type="match status" value="1"/>
</dbReference>
<evidence type="ECO:0000259" key="2">
    <source>
        <dbReference type="Pfam" id="PF10536"/>
    </source>
</evidence>
<proteinExistence type="predicted"/>
<name>A0A7J7NXA5_9MAGN</name>
<dbReference type="InterPro" id="IPR019557">
    <property type="entry name" value="AminoTfrase-like_pln_mobile"/>
</dbReference>
<comment type="caution">
    <text evidence="3">The sequence shown here is derived from an EMBL/GenBank/DDBJ whole genome shotgun (WGS) entry which is preliminary data.</text>
</comment>
<evidence type="ECO:0000313" key="3">
    <source>
        <dbReference type="EMBL" id="KAF6171612.1"/>
    </source>
</evidence>
<evidence type="ECO:0000256" key="1">
    <source>
        <dbReference type="SAM" id="MobiDB-lite"/>
    </source>
</evidence>
<protein>
    <recommendedName>
        <fullName evidence="2">Aminotransferase-like plant mobile domain-containing protein</fullName>
    </recommendedName>
</protein>
<dbReference type="EMBL" id="JACGCM010000475">
    <property type="protein sequence ID" value="KAF6171612.1"/>
    <property type="molecule type" value="Genomic_DNA"/>
</dbReference>
<dbReference type="PANTHER" id="PTHR46033:SF8">
    <property type="entry name" value="PROTEIN MAINTENANCE OF MERISTEMS-LIKE"/>
    <property type="match status" value="1"/>
</dbReference>
<dbReference type="InterPro" id="IPR044824">
    <property type="entry name" value="MAIN-like"/>
</dbReference>
<organism evidence="3 4">
    <name type="scientific">Kingdonia uniflora</name>
    <dbReference type="NCBI Taxonomy" id="39325"/>
    <lineage>
        <taxon>Eukaryota</taxon>
        <taxon>Viridiplantae</taxon>
        <taxon>Streptophyta</taxon>
        <taxon>Embryophyta</taxon>
        <taxon>Tracheophyta</taxon>
        <taxon>Spermatophyta</taxon>
        <taxon>Magnoliopsida</taxon>
        <taxon>Ranunculales</taxon>
        <taxon>Circaeasteraceae</taxon>
        <taxon>Kingdonia</taxon>
    </lineage>
</organism>
<evidence type="ECO:0000313" key="4">
    <source>
        <dbReference type="Proteomes" id="UP000541444"/>
    </source>
</evidence>
<dbReference type="PANTHER" id="PTHR46033">
    <property type="entry name" value="PROTEIN MAIN-LIKE 2"/>
    <property type="match status" value="1"/>
</dbReference>
<dbReference type="GO" id="GO:0010073">
    <property type="term" value="P:meristem maintenance"/>
    <property type="evidence" value="ECO:0007669"/>
    <property type="project" value="InterPro"/>
</dbReference>
<reference evidence="3 4" key="1">
    <citation type="journal article" date="2020" name="IScience">
        <title>Genome Sequencing of the Endangered Kingdonia uniflora (Circaeasteraceae, Ranunculales) Reveals Potential Mechanisms of Evolutionary Specialization.</title>
        <authorList>
            <person name="Sun Y."/>
            <person name="Deng T."/>
            <person name="Zhang A."/>
            <person name="Moore M.J."/>
            <person name="Landis J.B."/>
            <person name="Lin N."/>
            <person name="Zhang H."/>
            <person name="Zhang X."/>
            <person name="Huang J."/>
            <person name="Zhang X."/>
            <person name="Sun H."/>
            <person name="Wang H."/>
        </authorList>
    </citation>
    <scope>NUCLEOTIDE SEQUENCE [LARGE SCALE GENOMIC DNA]</scope>
    <source>
        <strain evidence="3">TB1705</strain>
        <tissue evidence="3">Leaf</tissue>
    </source>
</reference>
<sequence>MVQAEGVEPSTMVRDANVENEVTMLNAGENSPTATAVSTQEENRNGGDHSSTRLSWSVVIGGLGLSMAITFAEMLEVDVAVDLEHHLLKGSGFQEENILLDSAMESGLKIEQEPPDCMPARVPKPSGTACRGLGAVCQFFQYNIVIQLQFLYVDLCARSKVGLCDGLLLEQTVCLLGPTERRCHQRGYQLWLRAPIPGEHEENGADGSYPEESRKFDPNTDILFFSKSKWRSPLKRNNDLHPSADTKYDSVCIPKLESSKEDMWSTLQIHVLKKRPHDREDDITNACAFILFMMGHLWFQMANDTVPLRYLAAAADLDSAAQYDRGSAIFTSLYHGLDTTVVTRGAIAGFIQLLLYWFYEYCGVGHPIVKEVDKFLAYLRLRAWERGNKRKTNDYATNMFILGEERETYASYWAEQTSEVGHMLTDSQRMGNIDLFGPTALKAGITPMVVTSASVHSLSQDFSLPGKAEGPDSGWHMKWTGRREMLPITRLRDLPPMSSSYGVEKL</sequence>
<feature type="compositionally biased region" description="Polar residues" evidence="1">
    <location>
        <begin position="28"/>
        <end position="40"/>
    </location>
</feature>
<accession>A0A7J7NXA5</accession>
<dbReference type="AlphaFoldDB" id="A0A7J7NXA5"/>
<feature type="region of interest" description="Disordered" evidence="1">
    <location>
        <begin position="25"/>
        <end position="51"/>
    </location>
</feature>
<keyword evidence="4" id="KW-1185">Reference proteome</keyword>